<comment type="caution">
    <text evidence="1">The sequence shown here is derived from an EMBL/GenBank/DDBJ whole genome shotgun (WGS) entry which is preliminary data.</text>
</comment>
<sequence length="38" mass="4210">MQHGWFVGSDQSVLNQLVAEECALTAKNSTITYHFVLA</sequence>
<dbReference type="EMBL" id="JAGGKQ010000051">
    <property type="protein sequence ID" value="MBP1924126.1"/>
    <property type="molecule type" value="Genomic_DNA"/>
</dbReference>
<evidence type="ECO:0000313" key="1">
    <source>
        <dbReference type="EMBL" id="MBP1924126.1"/>
    </source>
</evidence>
<dbReference type="Proteomes" id="UP000823588">
    <property type="component" value="Unassembled WGS sequence"/>
</dbReference>
<organism evidence="1 2">
    <name type="scientific">Halorubrum alkaliphilum</name>
    <dbReference type="NCBI Taxonomy" id="261290"/>
    <lineage>
        <taxon>Archaea</taxon>
        <taxon>Methanobacteriati</taxon>
        <taxon>Methanobacteriota</taxon>
        <taxon>Stenosarchaea group</taxon>
        <taxon>Halobacteria</taxon>
        <taxon>Halobacteriales</taxon>
        <taxon>Haloferacaceae</taxon>
        <taxon>Halorubrum</taxon>
    </lineage>
</organism>
<name>A0A8T4GIK3_9EURY</name>
<dbReference type="AlphaFoldDB" id="A0A8T4GIK3"/>
<gene>
    <name evidence="1" type="ORF">J2751_003177</name>
</gene>
<keyword evidence="2" id="KW-1185">Reference proteome</keyword>
<protein>
    <submittedName>
        <fullName evidence="1">Uncharacterized protein</fullName>
    </submittedName>
</protein>
<reference evidence="1" key="1">
    <citation type="submission" date="2021-03" db="EMBL/GenBank/DDBJ databases">
        <title>Genomic Encyclopedia of Type Strains, Phase IV (KMG-IV): sequencing the most valuable type-strain genomes for metagenomic binning, comparative biology and taxonomic classification.</title>
        <authorList>
            <person name="Goeker M."/>
        </authorList>
    </citation>
    <scope>NUCLEOTIDE SEQUENCE</scope>
    <source>
        <strain evidence="1">DSM 23564</strain>
    </source>
</reference>
<accession>A0A8T4GIK3</accession>
<evidence type="ECO:0000313" key="2">
    <source>
        <dbReference type="Proteomes" id="UP000823588"/>
    </source>
</evidence>
<proteinExistence type="predicted"/>